<dbReference type="Pfam" id="PF05922">
    <property type="entry name" value="Inhibitor_I9"/>
    <property type="match status" value="1"/>
</dbReference>
<dbReference type="GO" id="GO:0042144">
    <property type="term" value="P:vacuole fusion, non-autophagic"/>
    <property type="evidence" value="ECO:0007669"/>
    <property type="project" value="TreeGrafter"/>
</dbReference>
<dbReference type="PANTHER" id="PTHR28288:SF2">
    <property type="entry name" value="PROTEASE B INHIBITOR 2"/>
    <property type="match status" value="1"/>
</dbReference>
<evidence type="ECO:0000313" key="3">
    <source>
        <dbReference type="EMBL" id="KAJ3047451.1"/>
    </source>
</evidence>
<dbReference type="EMBL" id="JADGJD010000957">
    <property type="protein sequence ID" value="KAJ3047451.1"/>
    <property type="molecule type" value="Genomic_DNA"/>
</dbReference>
<keyword evidence="4" id="KW-1185">Reference proteome</keyword>
<name>A0AAD5X1U2_9FUNG</name>
<comment type="similarity">
    <text evidence="1">Belongs to the protease inhibitor I9 family.</text>
</comment>
<dbReference type="InterPro" id="IPR037045">
    <property type="entry name" value="S8pro/Inhibitor_I9_sf"/>
</dbReference>
<sequence length="82" mass="8831">MSHGKYIVVFKEGTAQDLIDGAEQDVIAQGGKITHRYSATFKGFAAEIPDNALSVFTTNVAVDSIEPDGEVSIYAKQQLAKK</sequence>
<organism evidence="3 4">
    <name type="scientific">Rhizophlyctis rosea</name>
    <dbReference type="NCBI Taxonomy" id="64517"/>
    <lineage>
        <taxon>Eukaryota</taxon>
        <taxon>Fungi</taxon>
        <taxon>Fungi incertae sedis</taxon>
        <taxon>Chytridiomycota</taxon>
        <taxon>Chytridiomycota incertae sedis</taxon>
        <taxon>Chytridiomycetes</taxon>
        <taxon>Rhizophlyctidales</taxon>
        <taxon>Rhizophlyctidaceae</taxon>
        <taxon>Rhizophlyctis</taxon>
    </lineage>
</organism>
<proteinExistence type="inferred from homology"/>
<feature type="domain" description="Inhibitor I9" evidence="2">
    <location>
        <begin position="5"/>
        <end position="73"/>
    </location>
</feature>
<accession>A0AAD5X1U2</accession>
<evidence type="ECO:0000256" key="1">
    <source>
        <dbReference type="ARBA" id="ARBA00038069"/>
    </source>
</evidence>
<dbReference type="InterPro" id="IPR010259">
    <property type="entry name" value="S8pro/Inhibitor_I9"/>
</dbReference>
<dbReference type="AlphaFoldDB" id="A0AAD5X1U2"/>
<dbReference type="PANTHER" id="PTHR28288">
    <property type="entry name" value="PROTEASE B INHIBITOR 2"/>
    <property type="match status" value="1"/>
</dbReference>
<evidence type="ECO:0000259" key="2">
    <source>
        <dbReference type="Pfam" id="PF05922"/>
    </source>
</evidence>
<dbReference type="Proteomes" id="UP001212841">
    <property type="component" value="Unassembled WGS sequence"/>
</dbReference>
<gene>
    <name evidence="3" type="ORF">HK097_011521</name>
</gene>
<dbReference type="SUPFAM" id="SSF54897">
    <property type="entry name" value="Protease propeptides/inhibitors"/>
    <property type="match status" value="1"/>
</dbReference>
<reference evidence="3" key="1">
    <citation type="submission" date="2020-05" db="EMBL/GenBank/DDBJ databases">
        <title>Phylogenomic resolution of chytrid fungi.</title>
        <authorList>
            <person name="Stajich J.E."/>
            <person name="Amses K."/>
            <person name="Simmons R."/>
            <person name="Seto K."/>
            <person name="Myers J."/>
            <person name="Bonds A."/>
            <person name="Quandt C.A."/>
            <person name="Barry K."/>
            <person name="Liu P."/>
            <person name="Grigoriev I."/>
            <person name="Longcore J.E."/>
            <person name="James T.Y."/>
        </authorList>
    </citation>
    <scope>NUCLEOTIDE SEQUENCE</scope>
    <source>
        <strain evidence="3">JEL0318</strain>
    </source>
</reference>
<dbReference type="Gene3D" id="3.30.70.80">
    <property type="entry name" value="Peptidase S8 propeptide/proteinase inhibitor I9"/>
    <property type="match status" value="1"/>
</dbReference>
<dbReference type="FunFam" id="3.30.70.80:FF:000005">
    <property type="entry name" value="Proteinase inhibitor I2B"/>
    <property type="match status" value="1"/>
</dbReference>
<protein>
    <recommendedName>
        <fullName evidence="2">Inhibitor I9 domain-containing protein</fullName>
    </recommendedName>
</protein>
<evidence type="ECO:0000313" key="4">
    <source>
        <dbReference type="Proteomes" id="UP001212841"/>
    </source>
</evidence>
<comment type="caution">
    <text evidence="3">The sequence shown here is derived from an EMBL/GenBank/DDBJ whole genome shotgun (WGS) entry which is preliminary data.</text>
</comment>
<dbReference type="GO" id="GO:0004866">
    <property type="term" value="F:endopeptidase inhibitor activity"/>
    <property type="evidence" value="ECO:0007669"/>
    <property type="project" value="TreeGrafter"/>
</dbReference>
<dbReference type="InterPro" id="IPR052471">
    <property type="entry name" value="PBI_I9"/>
</dbReference>